<evidence type="ECO:0000313" key="4">
    <source>
        <dbReference type="Proteomes" id="UP000290849"/>
    </source>
</evidence>
<keyword evidence="2" id="KW-1133">Transmembrane helix</keyword>
<feature type="transmembrane region" description="Helical" evidence="2">
    <location>
        <begin position="147"/>
        <end position="164"/>
    </location>
</feature>
<name>A0A4Q1HLG0_9BURK</name>
<reference evidence="3 4" key="1">
    <citation type="journal article" date="2017" name="Int. J. Syst. Evol. Microbiol.">
        <title>Achromobacter aloeverae sp. nov., isolated from the root of Aloe vera (L.) Burm.f.</title>
        <authorList>
            <person name="Kuncharoen N."/>
            <person name="Muramatsu Y."/>
            <person name="Shibata C."/>
            <person name="Kamakura Y."/>
            <person name="Nakagawa Y."/>
            <person name="Tanasupawat S."/>
        </authorList>
    </citation>
    <scope>NUCLEOTIDE SEQUENCE [LARGE SCALE GENOMIC DNA]</scope>
    <source>
        <strain evidence="3 4">AVA-1</strain>
    </source>
</reference>
<feature type="transmembrane region" description="Helical" evidence="2">
    <location>
        <begin position="115"/>
        <end position="135"/>
    </location>
</feature>
<dbReference type="AlphaFoldDB" id="A0A4Q1HLG0"/>
<dbReference type="Proteomes" id="UP000290849">
    <property type="component" value="Unassembled WGS sequence"/>
</dbReference>
<evidence type="ECO:0000313" key="3">
    <source>
        <dbReference type="EMBL" id="RXN91086.1"/>
    </source>
</evidence>
<proteinExistence type="predicted"/>
<organism evidence="3 4">
    <name type="scientific">Achromobacter aloeverae</name>
    <dbReference type="NCBI Taxonomy" id="1750518"/>
    <lineage>
        <taxon>Bacteria</taxon>
        <taxon>Pseudomonadati</taxon>
        <taxon>Pseudomonadota</taxon>
        <taxon>Betaproteobacteria</taxon>
        <taxon>Burkholderiales</taxon>
        <taxon>Alcaligenaceae</taxon>
        <taxon>Achromobacter</taxon>
    </lineage>
</organism>
<feature type="compositionally biased region" description="Polar residues" evidence="1">
    <location>
        <begin position="61"/>
        <end position="70"/>
    </location>
</feature>
<evidence type="ECO:0000256" key="2">
    <source>
        <dbReference type="SAM" id="Phobius"/>
    </source>
</evidence>
<feature type="region of interest" description="Disordered" evidence="1">
    <location>
        <begin position="17"/>
        <end position="101"/>
    </location>
</feature>
<protein>
    <submittedName>
        <fullName evidence="3">Uncharacterized protein</fullName>
    </submittedName>
</protein>
<comment type="caution">
    <text evidence="3">The sequence shown here is derived from an EMBL/GenBank/DDBJ whole genome shotgun (WGS) entry which is preliminary data.</text>
</comment>
<keyword evidence="2" id="KW-0472">Membrane</keyword>
<keyword evidence="2" id="KW-0812">Transmembrane</keyword>
<accession>A0A4Q1HLG0</accession>
<dbReference type="OrthoDB" id="8683418at2"/>
<dbReference type="EMBL" id="PYAL01000002">
    <property type="protein sequence ID" value="RXN91086.1"/>
    <property type="molecule type" value="Genomic_DNA"/>
</dbReference>
<gene>
    <name evidence="3" type="ORF">C7R54_07795</name>
</gene>
<keyword evidence="4" id="KW-1185">Reference proteome</keyword>
<feature type="region of interest" description="Disordered" evidence="1">
    <location>
        <begin position="175"/>
        <end position="197"/>
    </location>
</feature>
<dbReference type="RefSeq" id="WP_129149642.1">
    <property type="nucleotide sequence ID" value="NZ_JBHSDO010000013.1"/>
</dbReference>
<sequence>MALDGEPKDGDYVRYVERLVNRGAPPPGQVIAQDAAGGAKEHDAALSPGEVGRPASRRPAQGSSGATARTGTRAYPAGSPARDPAPDNGQANAMRTGAEAGPAPSLAARSAQRKISAVILVVALLIAWHAVRLILGAVDDGNVDVSALMPGVFLLAFALMVYGISRNIRRNADRPAAKLPPLTTVSGNKPGQGNRPR</sequence>
<evidence type="ECO:0000256" key="1">
    <source>
        <dbReference type="SAM" id="MobiDB-lite"/>
    </source>
</evidence>